<dbReference type="PANTHER" id="PTHR23505:SF79">
    <property type="entry name" value="PROTEIN SPINSTER"/>
    <property type="match status" value="1"/>
</dbReference>
<name>A0A814GWN1_9BILA</name>
<feature type="transmembrane region" description="Helical" evidence="7">
    <location>
        <begin position="125"/>
        <end position="145"/>
    </location>
</feature>
<proteinExistence type="inferred from homology"/>
<feature type="transmembrane region" description="Helical" evidence="7">
    <location>
        <begin position="214"/>
        <end position="239"/>
    </location>
</feature>
<dbReference type="GO" id="GO:0016020">
    <property type="term" value="C:membrane"/>
    <property type="evidence" value="ECO:0007669"/>
    <property type="project" value="UniProtKB-SubCell"/>
</dbReference>
<accession>A0A814GWN1</accession>
<feature type="transmembrane region" description="Helical" evidence="7">
    <location>
        <begin position="245"/>
        <end position="265"/>
    </location>
</feature>
<keyword evidence="2" id="KW-0813">Transport</keyword>
<comment type="caution">
    <text evidence="9">The sequence shown here is derived from an EMBL/GenBank/DDBJ whole genome shotgun (WGS) entry which is preliminary data.</text>
</comment>
<evidence type="ECO:0000256" key="3">
    <source>
        <dbReference type="ARBA" id="ARBA00022692"/>
    </source>
</evidence>
<keyword evidence="3 7" id="KW-0812">Transmembrane</keyword>
<feature type="domain" description="Major facilitator superfamily (MFS) profile" evidence="8">
    <location>
        <begin position="69"/>
        <end position="509"/>
    </location>
</feature>
<feature type="transmembrane region" description="Helical" evidence="7">
    <location>
        <begin position="402"/>
        <end position="431"/>
    </location>
</feature>
<dbReference type="GO" id="GO:0022857">
    <property type="term" value="F:transmembrane transporter activity"/>
    <property type="evidence" value="ECO:0007669"/>
    <property type="project" value="InterPro"/>
</dbReference>
<dbReference type="InterPro" id="IPR020846">
    <property type="entry name" value="MFS_dom"/>
</dbReference>
<organism evidence="9 10">
    <name type="scientific">Rotaria sordida</name>
    <dbReference type="NCBI Taxonomy" id="392033"/>
    <lineage>
        <taxon>Eukaryota</taxon>
        <taxon>Metazoa</taxon>
        <taxon>Spiralia</taxon>
        <taxon>Gnathifera</taxon>
        <taxon>Rotifera</taxon>
        <taxon>Eurotatoria</taxon>
        <taxon>Bdelloidea</taxon>
        <taxon>Philodinida</taxon>
        <taxon>Philodinidae</taxon>
        <taxon>Rotaria</taxon>
    </lineage>
</organism>
<evidence type="ECO:0000259" key="8">
    <source>
        <dbReference type="PROSITE" id="PS50850"/>
    </source>
</evidence>
<feature type="transmembrane region" description="Helical" evidence="7">
    <location>
        <begin position="343"/>
        <end position="364"/>
    </location>
</feature>
<feature type="transmembrane region" description="Helical" evidence="7">
    <location>
        <begin position="152"/>
        <end position="171"/>
    </location>
</feature>
<evidence type="ECO:0000256" key="7">
    <source>
        <dbReference type="SAM" id="Phobius"/>
    </source>
</evidence>
<dbReference type="CDD" id="cd17328">
    <property type="entry name" value="MFS_spinster_like"/>
    <property type="match status" value="1"/>
</dbReference>
<keyword evidence="5 7" id="KW-0472">Membrane</keyword>
<dbReference type="InterPro" id="IPR044770">
    <property type="entry name" value="MFS_spinster-like"/>
</dbReference>
<evidence type="ECO:0000313" key="9">
    <source>
        <dbReference type="EMBL" id="CAF1001707.1"/>
    </source>
</evidence>
<dbReference type="EMBL" id="CAJNOT010000497">
    <property type="protein sequence ID" value="CAF1001707.1"/>
    <property type="molecule type" value="Genomic_DNA"/>
</dbReference>
<feature type="transmembrane region" description="Helical" evidence="7">
    <location>
        <begin position="297"/>
        <end position="318"/>
    </location>
</feature>
<dbReference type="Gene3D" id="1.20.1250.20">
    <property type="entry name" value="MFS general substrate transporter like domains"/>
    <property type="match status" value="1"/>
</dbReference>
<reference evidence="9" key="1">
    <citation type="submission" date="2021-02" db="EMBL/GenBank/DDBJ databases">
        <authorList>
            <person name="Nowell W R."/>
        </authorList>
    </citation>
    <scope>NUCLEOTIDE SEQUENCE</scope>
</reference>
<evidence type="ECO:0000256" key="2">
    <source>
        <dbReference type="ARBA" id="ARBA00022448"/>
    </source>
</evidence>
<feature type="transmembrane region" description="Helical" evidence="7">
    <location>
        <begin position="67"/>
        <end position="90"/>
    </location>
</feature>
<evidence type="ECO:0000256" key="4">
    <source>
        <dbReference type="ARBA" id="ARBA00022989"/>
    </source>
</evidence>
<dbReference type="PROSITE" id="PS50850">
    <property type="entry name" value="MFS"/>
    <property type="match status" value="1"/>
</dbReference>
<dbReference type="Pfam" id="PF07690">
    <property type="entry name" value="MFS_1"/>
    <property type="match status" value="1"/>
</dbReference>
<dbReference type="AlphaFoldDB" id="A0A814GWN1"/>
<feature type="transmembrane region" description="Helical" evidence="7">
    <location>
        <begin position="481"/>
        <end position="505"/>
    </location>
</feature>
<dbReference type="Proteomes" id="UP000663864">
    <property type="component" value="Unassembled WGS sequence"/>
</dbReference>
<feature type="transmembrane region" description="Helical" evidence="7">
    <location>
        <begin position="177"/>
        <end position="202"/>
    </location>
</feature>
<dbReference type="SUPFAM" id="SSF103473">
    <property type="entry name" value="MFS general substrate transporter"/>
    <property type="match status" value="1"/>
</dbReference>
<feature type="transmembrane region" description="Helical" evidence="7">
    <location>
        <begin position="443"/>
        <end position="461"/>
    </location>
</feature>
<gene>
    <name evidence="9" type="ORF">ZHD862_LOCUS12562</name>
</gene>
<dbReference type="InterPro" id="IPR036259">
    <property type="entry name" value="MFS_trans_sf"/>
</dbReference>
<dbReference type="PANTHER" id="PTHR23505">
    <property type="entry name" value="SPINSTER"/>
    <property type="match status" value="1"/>
</dbReference>
<evidence type="ECO:0000313" key="10">
    <source>
        <dbReference type="Proteomes" id="UP000663864"/>
    </source>
</evidence>
<feature type="transmembrane region" description="Helical" evidence="7">
    <location>
        <begin position="376"/>
        <end position="396"/>
    </location>
</feature>
<evidence type="ECO:0000256" key="6">
    <source>
        <dbReference type="ARBA" id="ARBA00024338"/>
    </source>
</evidence>
<keyword evidence="4 7" id="KW-1133">Transmembrane helix</keyword>
<protein>
    <recommendedName>
        <fullName evidence="8">Major facilitator superfamily (MFS) profile domain-containing protein</fullName>
    </recommendedName>
</protein>
<evidence type="ECO:0000256" key="1">
    <source>
        <dbReference type="ARBA" id="ARBA00004141"/>
    </source>
</evidence>
<dbReference type="InterPro" id="IPR011701">
    <property type="entry name" value="MFS"/>
</dbReference>
<comment type="similarity">
    <text evidence="6">Belongs to the major facilitator superfamily. Spinster (TC 2.A.1.49) family.</text>
</comment>
<sequence length="531" mass="59414">MIIPIDMNISSRDHSINKKTTNEYLVDYILLNMSVDVSDLLPVIEPDLEPSLSLSGILSRREKYKNVITMAVLLFINLLNFMDRFIIAGIHKNKMKIFYQTYHLYIGVLEKIIKDFSISESQGGLLQTVFVCSYMALAPLFGYLGDRYSRKMLIIIGVSIWSMTTLAGSFVPSHLFAVFAILRGLVGIGEASYSCVAPTIIADMYKHDMRTRMLALFNIATPVGGGLGYIVGAYVAVAFHGEWRWALRITPALGFICVILLLVLVREPVRGSIDGAQVLKRDNWFSDVRKIFRVKSFILTTLGFTWVAFALGSLAWWAPRFLQLAYILHYKTESEQVKANVSLYFGIVTCGAGLLGVLLGSEIARWYRKRNPRGDPIVCGVAVLLAIPFLAASIIFSKDNIIVTWICIAVTETLLSSNWAIISDMLMYIIIPPRRATASSIQIFILHLFGDASSPYIIGLVSDFFRKGSKQNEIIWKSLRYALLLTPAVASFGGIVFLVAALFIVRDRREAEATIESMNISNTFRMEESKT</sequence>
<evidence type="ECO:0000256" key="5">
    <source>
        <dbReference type="ARBA" id="ARBA00023136"/>
    </source>
</evidence>
<comment type="subcellular location">
    <subcellularLocation>
        <location evidence="1">Membrane</location>
        <topology evidence="1">Multi-pass membrane protein</topology>
    </subcellularLocation>
</comment>